<dbReference type="EMBL" id="CP074352">
    <property type="protein sequence ID" value="UYU32447.1"/>
    <property type="molecule type" value="Genomic_DNA"/>
</dbReference>
<sequence length="75" mass="8169">MEYMNTLPHPDAEQALGLMIHAAQMQERKGGAQAIAGRLDALARKISREALNGVEAAALLSEEADRFAHQAREID</sequence>
<gene>
    <name evidence="1" type="ORF">KFZ77_02695</name>
</gene>
<dbReference type="Pfam" id="PF10809">
    <property type="entry name" value="DUF2732"/>
    <property type="match status" value="1"/>
</dbReference>
<accession>A0ABY6JFN6</accession>
<evidence type="ECO:0000313" key="2">
    <source>
        <dbReference type="Proteomes" id="UP001156318"/>
    </source>
</evidence>
<dbReference type="Proteomes" id="UP001156318">
    <property type="component" value="Chromosome"/>
</dbReference>
<proteinExistence type="predicted"/>
<protein>
    <submittedName>
        <fullName evidence="1">DUF2732 family protein</fullName>
    </submittedName>
</protein>
<reference evidence="1 2" key="1">
    <citation type="submission" date="2021-05" db="EMBL/GenBank/DDBJ databases">
        <title>Isolation, identification, and the growth promoting effects of Pantoea dispersa strain YSD J2 from the aboveground leaves of Cyperus esculentus L.Var. Sativus.</title>
        <authorList>
            <person name="Wang S."/>
            <person name="Tang X.M."/>
            <person name="Huang Y.N."/>
        </authorList>
    </citation>
    <scope>NUCLEOTIDE SEQUENCE [LARGE SCALE GENOMIC DNA]</scope>
    <source>
        <strain evidence="2">YSD YN2</strain>
    </source>
</reference>
<keyword evidence="2" id="KW-1185">Reference proteome</keyword>
<dbReference type="InterPro" id="IPR020126">
    <property type="entry name" value="DUF2732"/>
</dbReference>
<name>A0ABY6JFN6_9ENTR</name>
<evidence type="ECO:0000313" key="1">
    <source>
        <dbReference type="EMBL" id="UYU32447.1"/>
    </source>
</evidence>
<organism evidence="1 2">
    <name type="scientific">Siccibacter colletis</name>
    <dbReference type="NCBI Taxonomy" id="1505757"/>
    <lineage>
        <taxon>Bacteria</taxon>
        <taxon>Pseudomonadati</taxon>
        <taxon>Pseudomonadota</taxon>
        <taxon>Gammaproteobacteria</taxon>
        <taxon>Enterobacterales</taxon>
        <taxon>Enterobacteriaceae</taxon>
        <taxon>Siccibacter</taxon>
    </lineage>
</organism>